<dbReference type="Gene3D" id="3.40.50.720">
    <property type="entry name" value="NAD(P)-binding Rossmann-like Domain"/>
    <property type="match status" value="1"/>
</dbReference>
<organism evidence="3 4">
    <name type="scientific">Terrimonas ginsenosidimutans</name>
    <dbReference type="NCBI Taxonomy" id="2908004"/>
    <lineage>
        <taxon>Bacteria</taxon>
        <taxon>Pseudomonadati</taxon>
        <taxon>Bacteroidota</taxon>
        <taxon>Chitinophagia</taxon>
        <taxon>Chitinophagales</taxon>
        <taxon>Chitinophagaceae</taxon>
        <taxon>Terrimonas</taxon>
    </lineage>
</organism>
<proteinExistence type="predicted"/>
<dbReference type="Pfam" id="PF19051">
    <property type="entry name" value="GFO_IDH_MocA_C2"/>
    <property type="match status" value="2"/>
</dbReference>
<dbReference type="InterPro" id="IPR043906">
    <property type="entry name" value="Gfo/Idh/MocA_OxRdtase_bact_C"/>
</dbReference>
<dbReference type="InterPro" id="IPR050463">
    <property type="entry name" value="Gfo/Idh/MocA_oxidrdct_glycsds"/>
</dbReference>
<keyword evidence="4" id="KW-1185">Reference proteome</keyword>
<reference evidence="3" key="1">
    <citation type="submission" date="2022-01" db="EMBL/GenBank/DDBJ databases">
        <authorList>
            <person name="Jo J.-H."/>
            <person name="Im W.-T."/>
        </authorList>
    </citation>
    <scope>NUCLEOTIDE SEQUENCE</scope>
    <source>
        <strain evidence="3">NA20</strain>
    </source>
</reference>
<evidence type="ECO:0000259" key="2">
    <source>
        <dbReference type="Pfam" id="PF19051"/>
    </source>
</evidence>
<dbReference type="RefSeq" id="WP_237874404.1">
    <property type="nucleotide sequence ID" value="NZ_JAKLTR010000010.1"/>
</dbReference>
<feature type="domain" description="Gfo/Idh/MocA-like oxidoreductase bacterial type C-terminal" evidence="2">
    <location>
        <begin position="201"/>
        <end position="262"/>
    </location>
</feature>
<dbReference type="InterPro" id="IPR036291">
    <property type="entry name" value="NAD(P)-bd_dom_sf"/>
</dbReference>
<dbReference type="InterPro" id="IPR000683">
    <property type="entry name" value="Gfo/Idh/MocA-like_OxRdtase_N"/>
</dbReference>
<protein>
    <submittedName>
        <fullName evidence="3">Gfo/Idh/MocA family oxidoreductase</fullName>
    </submittedName>
</protein>
<evidence type="ECO:0000259" key="1">
    <source>
        <dbReference type="Pfam" id="PF01408"/>
    </source>
</evidence>
<evidence type="ECO:0000313" key="3">
    <source>
        <dbReference type="EMBL" id="MCG2615911.1"/>
    </source>
</evidence>
<dbReference type="Proteomes" id="UP001165367">
    <property type="component" value="Unassembled WGS sequence"/>
</dbReference>
<dbReference type="Pfam" id="PF01408">
    <property type="entry name" value="GFO_IDH_MocA"/>
    <property type="match status" value="1"/>
</dbReference>
<dbReference type="PANTHER" id="PTHR43818">
    <property type="entry name" value="BCDNA.GH03377"/>
    <property type="match status" value="1"/>
</dbReference>
<feature type="domain" description="Gfo/Idh/MocA-like oxidoreductase bacterial type C-terminal" evidence="2">
    <location>
        <begin position="337"/>
        <end position="435"/>
    </location>
</feature>
<dbReference type="Gene3D" id="3.30.360.10">
    <property type="entry name" value="Dihydrodipicolinate Reductase, domain 2"/>
    <property type="match status" value="1"/>
</dbReference>
<dbReference type="EMBL" id="JAKLTR010000010">
    <property type="protein sequence ID" value="MCG2615911.1"/>
    <property type="molecule type" value="Genomic_DNA"/>
</dbReference>
<comment type="caution">
    <text evidence="3">The sequence shown here is derived from an EMBL/GenBank/DDBJ whole genome shotgun (WGS) entry which is preliminary data.</text>
</comment>
<name>A0ABS9KUC8_9BACT</name>
<dbReference type="SUPFAM" id="SSF51735">
    <property type="entry name" value="NAD(P)-binding Rossmann-fold domains"/>
    <property type="match status" value="1"/>
</dbReference>
<accession>A0ABS9KUC8</accession>
<dbReference type="PANTHER" id="PTHR43818:SF5">
    <property type="entry name" value="OXIDOREDUCTASE FAMILY PROTEIN"/>
    <property type="match status" value="1"/>
</dbReference>
<sequence length="439" mass="49244">MRRRDFIRNTSLATAGVTILNFPVFGKNAPSNKVVLAVMGVNSRGSYLAECFASLPNVEIAYLCDVEEKAIANGLKPFAGKSKKPAIVKDIRKLVEQKDFDALVVAAPDHWHAPAAILGVTHGKHVYVEKPCSHNAYEGELLIQAMKKYPKQLIEMGNQRRSFPNLTEAVRLVRQEGIIGNAYFGKGWYANNRKSIGIGKKVPVPSTLDFDLWQGPAPRRDYKDNLVHYNWHWFWHWGTSETCNNGTHEIDCCRWFLGVDYPTKVTSAGGRYAFKDDWETPDTQVATFEFGDQKSITWESRSCNIFPVEGAGRGFAIYGDKGTLVNGGNDDYKIFDYNNKLVKEVKSDTKNDATNAVSASGNLDFYHFNNFVNSIRGEAKLTSPIDEGHKSNLLCHLANIAQRTGRTLKCNPQDGHILNDKEASAMWKREYQKGWAPIV</sequence>
<gene>
    <name evidence="3" type="ORF">LZZ85_16565</name>
</gene>
<feature type="domain" description="Gfo/Idh/MocA-like oxidoreductase N-terminal" evidence="1">
    <location>
        <begin position="37"/>
        <end position="153"/>
    </location>
</feature>
<evidence type="ECO:0000313" key="4">
    <source>
        <dbReference type="Proteomes" id="UP001165367"/>
    </source>
</evidence>
<dbReference type="SUPFAM" id="SSF55347">
    <property type="entry name" value="Glyceraldehyde-3-phosphate dehydrogenase-like, C-terminal domain"/>
    <property type="match status" value="1"/>
</dbReference>